<dbReference type="InterPro" id="IPR000477">
    <property type="entry name" value="RT_dom"/>
</dbReference>
<gene>
    <name evidence="2" type="primary">pol</name>
    <name evidence="2" type="ORF">EVAR_71213_1</name>
</gene>
<protein>
    <submittedName>
        <fullName evidence="2">Retrovirus-related Pol polyprotein from transposon opus</fullName>
    </submittedName>
</protein>
<dbReference type="SUPFAM" id="SSF56672">
    <property type="entry name" value="DNA/RNA polymerases"/>
    <property type="match status" value="1"/>
</dbReference>
<feature type="domain" description="Reverse transcriptase" evidence="1">
    <location>
        <begin position="179"/>
        <end position="249"/>
    </location>
</feature>
<dbReference type="Gene3D" id="3.10.10.10">
    <property type="entry name" value="HIV Type 1 Reverse Transcriptase, subunit A, domain 1"/>
    <property type="match status" value="1"/>
</dbReference>
<evidence type="ECO:0000313" key="3">
    <source>
        <dbReference type="Proteomes" id="UP000299102"/>
    </source>
</evidence>
<dbReference type="GO" id="GO:0071897">
    <property type="term" value="P:DNA biosynthetic process"/>
    <property type="evidence" value="ECO:0007669"/>
    <property type="project" value="UniProtKB-ARBA"/>
</dbReference>
<keyword evidence="3" id="KW-1185">Reference proteome</keyword>
<reference evidence="2 3" key="1">
    <citation type="journal article" date="2019" name="Commun. Biol.">
        <title>The bagworm genome reveals a unique fibroin gene that provides high tensile strength.</title>
        <authorList>
            <person name="Kono N."/>
            <person name="Nakamura H."/>
            <person name="Ohtoshi R."/>
            <person name="Tomita M."/>
            <person name="Numata K."/>
            <person name="Arakawa K."/>
        </authorList>
    </citation>
    <scope>NUCLEOTIDE SEQUENCE [LARGE SCALE GENOMIC DNA]</scope>
</reference>
<evidence type="ECO:0000313" key="2">
    <source>
        <dbReference type="EMBL" id="GBP00674.1"/>
    </source>
</evidence>
<dbReference type="Proteomes" id="UP000299102">
    <property type="component" value="Unassembled WGS sequence"/>
</dbReference>
<dbReference type="Pfam" id="PF00078">
    <property type="entry name" value="RVT_1"/>
    <property type="match status" value="1"/>
</dbReference>
<dbReference type="PANTHER" id="PTHR24559:SF444">
    <property type="entry name" value="REVERSE TRANSCRIPTASE DOMAIN-CONTAINING PROTEIN"/>
    <property type="match status" value="1"/>
</dbReference>
<dbReference type="STRING" id="151549.A0A4C1SF59"/>
<dbReference type="EMBL" id="BGZK01006789">
    <property type="protein sequence ID" value="GBP00674.1"/>
    <property type="molecule type" value="Genomic_DNA"/>
</dbReference>
<evidence type="ECO:0000259" key="1">
    <source>
        <dbReference type="Pfam" id="PF00078"/>
    </source>
</evidence>
<organism evidence="2 3">
    <name type="scientific">Eumeta variegata</name>
    <name type="common">Bagworm moth</name>
    <name type="synonym">Eumeta japonica</name>
    <dbReference type="NCBI Taxonomy" id="151549"/>
    <lineage>
        <taxon>Eukaryota</taxon>
        <taxon>Metazoa</taxon>
        <taxon>Ecdysozoa</taxon>
        <taxon>Arthropoda</taxon>
        <taxon>Hexapoda</taxon>
        <taxon>Insecta</taxon>
        <taxon>Pterygota</taxon>
        <taxon>Neoptera</taxon>
        <taxon>Endopterygota</taxon>
        <taxon>Lepidoptera</taxon>
        <taxon>Glossata</taxon>
        <taxon>Ditrysia</taxon>
        <taxon>Tineoidea</taxon>
        <taxon>Psychidae</taxon>
        <taxon>Oiketicinae</taxon>
        <taxon>Eumeta</taxon>
    </lineage>
</organism>
<proteinExistence type="predicted"/>
<dbReference type="InterPro" id="IPR043502">
    <property type="entry name" value="DNA/RNA_pol_sf"/>
</dbReference>
<accession>A0A4C1SF59</accession>
<dbReference type="AlphaFoldDB" id="A0A4C1SF59"/>
<name>A0A4C1SF59_EUMVA</name>
<sequence>MQKLKKQPESFKLFAANGSVINTYGESILSPSLGLRRTFSWKFIVADVNYPIIGADFLQHFGLLVDLKEKKLIDNKTGLNSSFFVKKAYPLEIKTVSNSTPYHELIVQFPNITNPSTTAAKQKHNVQHFIETKGLPVTSKARRLSPEQLESAKCEFKYMLEQGICFPSKSNWSSPLHMVKKKNGQWRPCGDYRRLNAITIPDRYPLPHIHDFGFGLSDKSVFSKIDLVRAYNQIPVAPDDIPKTAIITPFGL</sequence>
<dbReference type="CDD" id="cd01647">
    <property type="entry name" value="RT_LTR"/>
    <property type="match status" value="1"/>
</dbReference>
<dbReference type="InterPro" id="IPR053134">
    <property type="entry name" value="RNA-dir_DNA_polymerase"/>
</dbReference>
<comment type="caution">
    <text evidence="2">The sequence shown here is derived from an EMBL/GenBank/DDBJ whole genome shotgun (WGS) entry which is preliminary data.</text>
</comment>
<dbReference type="PANTHER" id="PTHR24559">
    <property type="entry name" value="TRANSPOSON TY3-I GAG-POL POLYPROTEIN"/>
    <property type="match status" value="1"/>
</dbReference>
<dbReference type="OrthoDB" id="775972at2759"/>